<proteinExistence type="predicted"/>
<dbReference type="EMBL" id="BAAAYR010000007">
    <property type="protein sequence ID" value="GAA3579480.1"/>
    <property type="molecule type" value="Genomic_DNA"/>
</dbReference>
<evidence type="ECO:0000313" key="2">
    <source>
        <dbReference type="Proteomes" id="UP001500767"/>
    </source>
</evidence>
<evidence type="ECO:0008006" key="3">
    <source>
        <dbReference type="Google" id="ProtNLM"/>
    </source>
</evidence>
<organism evidence="1 2">
    <name type="scientific">Microlunatus spumicola</name>
    <dbReference type="NCBI Taxonomy" id="81499"/>
    <lineage>
        <taxon>Bacteria</taxon>
        <taxon>Bacillati</taxon>
        <taxon>Actinomycetota</taxon>
        <taxon>Actinomycetes</taxon>
        <taxon>Propionibacteriales</taxon>
        <taxon>Propionibacteriaceae</taxon>
        <taxon>Microlunatus</taxon>
    </lineage>
</organism>
<name>A0ABP6YAG1_9ACTN</name>
<gene>
    <name evidence="1" type="ORF">GCM10022197_41220</name>
</gene>
<evidence type="ECO:0000313" key="1">
    <source>
        <dbReference type="EMBL" id="GAA3579480.1"/>
    </source>
</evidence>
<sequence>MSRTRISTTVDGDLLTAVRERRPGATDSSVLEEALGALLADLRRAEVDRAYREAYERVPFDEPDAWGDLASFGVAAGRA</sequence>
<protein>
    <recommendedName>
        <fullName evidence="3">DUF2191 domain-containing protein</fullName>
    </recommendedName>
</protein>
<comment type="caution">
    <text evidence="1">The sequence shown here is derived from an EMBL/GenBank/DDBJ whole genome shotgun (WGS) entry which is preliminary data.</text>
</comment>
<keyword evidence="2" id="KW-1185">Reference proteome</keyword>
<dbReference type="RefSeq" id="WP_204913034.1">
    <property type="nucleotide sequence ID" value="NZ_BAAAYR010000007.1"/>
</dbReference>
<accession>A0ABP6YAG1</accession>
<dbReference type="Proteomes" id="UP001500767">
    <property type="component" value="Unassembled WGS sequence"/>
</dbReference>
<reference evidence="2" key="1">
    <citation type="journal article" date="2019" name="Int. J. Syst. Evol. Microbiol.">
        <title>The Global Catalogue of Microorganisms (GCM) 10K type strain sequencing project: providing services to taxonomists for standard genome sequencing and annotation.</title>
        <authorList>
            <consortium name="The Broad Institute Genomics Platform"/>
            <consortium name="The Broad Institute Genome Sequencing Center for Infectious Disease"/>
            <person name="Wu L."/>
            <person name="Ma J."/>
        </authorList>
    </citation>
    <scope>NUCLEOTIDE SEQUENCE [LARGE SCALE GENOMIC DNA]</scope>
    <source>
        <strain evidence="2">JCM 16540</strain>
    </source>
</reference>